<dbReference type="InterPro" id="IPR039367">
    <property type="entry name" value="Och1-like"/>
</dbReference>
<accession>W6MU94</accession>
<dbReference type="PANTHER" id="PTHR31834">
    <property type="entry name" value="INITIATION-SPECIFIC ALPHA-1,6-MANNOSYLTRANSFERASE"/>
    <property type="match status" value="1"/>
</dbReference>
<dbReference type="Proteomes" id="UP000019384">
    <property type="component" value="Unassembled WGS sequence"/>
</dbReference>
<dbReference type="Pfam" id="PF04488">
    <property type="entry name" value="Gly_transf_sug"/>
    <property type="match status" value="1"/>
</dbReference>
<reference evidence="2" key="1">
    <citation type="submission" date="2013-12" db="EMBL/GenBank/DDBJ databases">
        <authorList>
            <person name="Genoscope - CEA"/>
        </authorList>
    </citation>
    <scope>NUCLEOTIDE SEQUENCE</scope>
    <source>
        <strain evidence="2">CBS 1993</strain>
    </source>
</reference>
<dbReference type="SUPFAM" id="SSF53448">
    <property type="entry name" value="Nucleotide-diphospho-sugar transferases"/>
    <property type="match status" value="1"/>
</dbReference>
<dbReference type="STRING" id="1382522.W6MU94"/>
<evidence type="ECO:0000256" key="1">
    <source>
        <dbReference type="ARBA" id="ARBA00009003"/>
    </source>
</evidence>
<reference evidence="2" key="2">
    <citation type="submission" date="2014-02" db="EMBL/GenBank/DDBJ databases">
        <title>Complete DNA sequence of /Kuraishia capsulata/ illustrates novel genomic features among budding yeasts (/Saccharomycotina/).</title>
        <authorList>
            <person name="Morales L."/>
            <person name="Noel B."/>
            <person name="Porcel B."/>
            <person name="Marcet-Houben M."/>
            <person name="Hullo M-F."/>
            <person name="Sacerdot C."/>
            <person name="Tekaia F."/>
            <person name="Leh-Louis V."/>
            <person name="Despons L."/>
            <person name="Khanna V."/>
            <person name="Aury J-M."/>
            <person name="Barbe V."/>
            <person name="Couloux A."/>
            <person name="Labadie K."/>
            <person name="Pelletier E."/>
            <person name="Souciet J-L."/>
            <person name="Boekhout T."/>
            <person name="Gabaldon T."/>
            <person name="Wincker P."/>
            <person name="Dujon B."/>
        </authorList>
    </citation>
    <scope>NUCLEOTIDE SEQUENCE</scope>
    <source>
        <strain evidence="2">CBS 1993</strain>
    </source>
</reference>
<comment type="similarity">
    <text evidence="1">Belongs to the glycosyltransferase 32 family.</text>
</comment>
<dbReference type="Gene3D" id="3.90.550.20">
    <property type="match status" value="1"/>
</dbReference>
<dbReference type="AlphaFoldDB" id="W6MU94"/>
<dbReference type="HOGENOM" id="CLU_022381_5_2_1"/>
<gene>
    <name evidence="2" type="ORF">KUCA_T00004988001</name>
</gene>
<sequence>MDFRRRYFRRLVLLLTALALVVAGSRLSSLFAREGLVHPIDYLEPALSLQNPELNNGSLQLTVWENIARLTITQSIFRQSKAAERRKKLLGPSKLPRPDPYNEETTYQRLLYQFPYDSMDKRPIERNIWQMWKTTLANEDIPYRSFINDWKNLNPNDNYNLISDKEVYEKIKLHLFRTVPEVVQAFDMMPEPILQHDLGRYLIVFLKGGVYSDIDTQITRPIDEWYGTDDPNVGFIVGVEEDMNLEDWFRYMPRRLQFAQWTLRAKSHHPLLARLIARIVKTTFDAKKKDKLRAYYESFTGVDKCESIDVMDWTGPGVFTDVVMYYLNIREDVPQMLELNPDRENQGALVGPKTVPGQMFDYKLFSGLMAPVVIGDLIVYPKRAWRFSPDGMYGYSIHHFGGTWKANGES</sequence>
<name>W6MU94_9ASCO</name>
<dbReference type="GeneID" id="34522379"/>
<dbReference type="PANTHER" id="PTHR31834:SF1">
    <property type="entry name" value="INITIATION-SPECIFIC ALPHA-1,6-MANNOSYLTRANSFERASE"/>
    <property type="match status" value="1"/>
</dbReference>
<dbReference type="GO" id="GO:0000009">
    <property type="term" value="F:alpha-1,6-mannosyltransferase activity"/>
    <property type="evidence" value="ECO:0007669"/>
    <property type="project" value="InterPro"/>
</dbReference>
<dbReference type="GO" id="GO:0006487">
    <property type="term" value="P:protein N-linked glycosylation"/>
    <property type="evidence" value="ECO:0007669"/>
    <property type="project" value="TreeGrafter"/>
</dbReference>
<dbReference type="EMBL" id="HG793130">
    <property type="protein sequence ID" value="CDK29002.1"/>
    <property type="molecule type" value="Genomic_DNA"/>
</dbReference>
<evidence type="ECO:0008006" key="4">
    <source>
        <dbReference type="Google" id="ProtNLM"/>
    </source>
</evidence>
<dbReference type="InterPro" id="IPR007577">
    <property type="entry name" value="GlycoTrfase_DXD_sugar-bd_CS"/>
</dbReference>
<dbReference type="GO" id="GO:0000136">
    <property type="term" value="C:mannan polymerase complex"/>
    <property type="evidence" value="ECO:0007669"/>
    <property type="project" value="TreeGrafter"/>
</dbReference>
<keyword evidence="3" id="KW-1185">Reference proteome</keyword>
<organism evidence="2 3">
    <name type="scientific">Kuraishia capsulata CBS 1993</name>
    <dbReference type="NCBI Taxonomy" id="1382522"/>
    <lineage>
        <taxon>Eukaryota</taxon>
        <taxon>Fungi</taxon>
        <taxon>Dikarya</taxon>
        <taxon>Ascomycota</taxon>
        <taxon>Saccharomycotina</taxon>
        <taxon>Pichiomycetes</taxon>
        <taxon>Pichiales</taxon>
        <taxon>Pichiaceae</taxon>
        <taxon>Kuraishia</taxon>
    </lineage>
</organism>
<evidence type="ECO:0000313" key="2">
    <source>
        <dbReference type="EMBL" id="CDK29002.1"/>
    </source>
</evidence>
<evidence type="ECO:0000313" key="3">
    <source>
        <dbReference type="Proteomes" id="UP000019384"/>
    </source>
</evidence>
<proteinExistence type="inferred from homology"/>
<dbReference type="InterPro" id="IPR029044">
    <property type="entry name" value="Nucleotide-diphossugar_trans"/>
</dbReference>
<dbReference type="OrthoDB" id="411251at2759"/>
<dbReference type="RefSeq" id="XP_022460991.1">
    <property type="nucleotide sequence ID" value="XM_022606128.1"/>
</dbReference>
<protein>
    <recommendedName>
        <fullName evidence="4">Glycosyltransferase family 32 protein</fullName>
    </recommendedName>
</protein>